<dbReference type="Pfam" id="PF01370">
    <property type="entry name" value="Epimerase"/>
    <property type="match status" value="2"/>
</dbReference>
<evidence type="ECO:0000313" key="4">
    <source>
        <dbReference type="Proteomes" id="UP000677804"/>
    </source>
</evidence>
<gene>
    <name evidence="3" type="ORF">KG103_11925</name>
</gene>
<dbReference type="EMBL" id="CP074405">
    <property type="protein sequence ID" value="QVI61204.1"/>
    <property type="molecule type" value="Genomic_DNA"/>
</dbReference>
<keyword evidence="4" id="KW-1185">Reference proteome</keyword>
<dbReference type="PANTHER" id="PTHR43000">
    <property type="entry name" value="DTDP-D-GLUCOSE 4,6-DEHYDRATASE-RELATED"/>
    <property type="match status" value="1"/>
</dbReference>
<reference evidence="3 4" key="1">
    <citation type="submission" date="2021-05" db="EMBL/GenBank/DDBJ databases">
        <title>Novel species in genus Cellulomonas.</title>
        <authorList>
            <person name="Zhang G."/>
        </authorList>
    </citation>
    <scope>NUCLEOTIDE SEQUENCE [LARGE SCALE GENOMIC DNA]</scope>
    <source>
        <strain evidence="4">zg-ZUI222</strain>
    </source>
</reference>
<dbReference type="SUPFAM" id="SSF51735">
    <property type="entry name" value="NAD(P)-binding Rossmann-fold domains"/>
    <property type="match status" value="1"/>
</dbReference>
<dbReference type="InterPro" id="IPR036291">
    <property type="entry name" value="NAD(P)-bd_dom_sf"/>
</dbReference>
<dbReference type="InterPro" id="IPR001509">
    <property type="entry name" value="Epimerase_deHydtase"/>
</dbReference>
<evidence type="ECO:0000259" key="2">
    <source>
        <dbReference type="Pfam" id="PF01370"/>
    </source>
</evidence>
<dbReference type="Gene3D" id="3.40.50.720">
    <property type="entry name" value="NAD(P)-binding Rossmann-like Domain"/>
    <property type="match status" value="1"/>
</dbReference>
<dbReference type="PROSITE" id="PS51257">
    <property type="entry name" value="PROKAR_LIPOPROTEIN"/>
    <property type="match status" value="1"/>
</dbReference>
<evidence type="ECO:0000256" key="1">
    <source>
        <dbReference type="ARBA" id="ARBA00007637"/>
    </source>
</evidence>
<accession>A0ABX8D167</accession>
<sequence length="370" mass="39804">MRTPHDRDEGGSPVSTRTCLVTGGAGFIGCAVSRGLADDFDRVVVLDNLHPQIHPQPLRPAALDERVELVVGDVASAADWDALLADVEPDTVLHLAAETGTGQSLTESSRHARTNVVGTSEMLDAFRRSGRLPRRIVLTSSRAVYGEGAWRRQDGTLHYPGPRPQAMLERGEWDHPGAVPVPMAAATVAPAPASVYGATKLAQEHLVTLWADAHGVEAVVLRLQNVYGPGQSLINPYTGIMSLFCRLAREGRSIPLYEDGEVRRDFVIVDDVADAVLAATRVPAPGPEPIDIGSGSWRTIAQAAGIVAQTYGAPEPQVTGQFRPGDVRHAWADVSRAREVLDWTPRVGVDEGLRRLASWIDEVLGADRRG</sequence>
<proteinExistence type="inferred from homology"/>
<comment type="similarity">
    <text evidence="1">Belongs to the NAD(P)-dependent epimerase/dehydratase family.</text>
</comment>
<name>A0ABX8D167_9CELL</name>
<organism evidence="3 4">
    <name type="scientific">Cellulomonas wangleii</name>
    <dbReference type="NCBI Taxonomy" id="2816956"/>
    <lineage>
        <taxon>Bacteria</taxon>
        <taxon>Bacillati</taxon>
        <taxon>Actinomycetota</taxon>
        <taxon>Actinomycetes</taxon>
        <taxon>Micrococcales</taxon>
        <taxon>Cellulomonadaceae</taxon>
        <taxon>Cellulomonas</taxon>
    </lineage>
</organism>
<protein>
    <submittedName>
        <fullName evidence="3">NAD-dependent epimerase/dehydratase family protein</fullName>
    </submittedName>
</protein>
<feature type="domain" description="NAD-dependent epimerase/dehydratase" evidence="2">
    <location>
        <begin position="20"/>
        <end position="154"/>
    </location>
</feature>
<feature type="domain" description="NAD-dependent epimerase/dehydratase" evidence="2">
    <location>
        <begin position="189"/>
        <end position="292"/>
    </location>
</feature>
<dbReference type="Proteomes" id="UP000677804">
    <property type="component" value="Chromosome"/>
</dbReference>
<evidence type="ECO:0000313" key="3">
    <source>
        <dbReference type="EMBL" id="QVI61204.1"/>
    </source>
</evidence>